<sequence>MKRTDNKRSSGDVPIYCNCCGKSLKVENGILQEDAFEATKEWGYFSGRDMEVHHFNLCEVCYDEMIAKFQIPVEIKKKLEVL</sequence>
<reference evidence="1 2" key="1">
    <citation type="submission" date="2020-07" db="EMBL/GenBank/DDBJ databases">
        <title>Characterization and genome sequencing of isolate MD1, a novel member within the family Lachnospiraceae.</title>
        <authorList>
            <person name="Rettenmaier R."/>
            <person name="Di Bello L."/>
            <person name="Zinser C."/>
            <person name="Scheitz K."/>
            <person name="Liebl W."/>
            <person name="Zverlov V."/>
        </authorList>
    </citation>
    <scope>NUCLEOTIDE SEQUENCE [LARGE SCALE GENOMIC DNA]</scope>
    <source>
        <strain evidence="1 2">MD1</strain>
    </source>
</reference>
<protein>
    <submittedName>
        <fullName evidence="1">Uncharacterized protein</fullName>
    </submittedName>
</protein>
<dbReference type="EMBL" id="JACEGA010000001">
    <property type="protein sequence ID" value="MBB2181584.1"/>
    <property type="molecule type" value="Genomic_DNA"/>
</dbReference>
<dbReference type="RefSeq" id="WP_228351355.1">
    <property type="nucleotide sequence ID" value="NZ_JACEGA010000001.1"/>
</dbReference>
<keyword evidence="2" id="KW-1185">Reference proteome</keyword>
<organism evidence="1 2">
    <name type="scientific">Variimorphobacter saccharofermentans</name>
    <dbReference type="NCBI Taxonomy" id="2755051"/>
    <lineage>
        <taxon>Bacteria</taxon>
        <taxon>Bacillati</taxon>
        <taxon>Bacillota</taxon>
        <taxon>Clostridia</taxon>
        <taxon>Lachnospirales</taxon>
        <taxon>Lachnospiraceae</taxon>
        <taxon>Variimorphobacter</taxon>
    </lineage>
</organism>
<comment type="caution">
    <text evidence="1">The sequence shown here is derived from an EMBL/GenBank/DDBJ whole genome shotgun (WGS) entry which is preliminary data.</text>
</comment>
<evidence type="ECO:0000313" key="2">
    <source>
        <dbReference type="Proteomes" id="UP000574276"/>
    </source>
</evidence>
<dbReference type="Proteomes" id="UP000574276">
    <property type="component" value="Unassembled WGS sequence"/>
</dbReference>
<accession>A0A839JWF5</accession>
<proteinExistence type="predicted"/>
<gene>
    <name evidence="1" type="ORF">H0486_01570</name>
</gene>
<name>A0A839JWF5_9FIRM</name>
<evidence type="ECO:0000313" key="1">
    <source>
        <dbReference type="EMBL" id="MBB2181584.1"/>
    </source>
</evidence>
<dbReference type="AlphaFoldDB" id="A0A839JWF5"/>